<dbReference type="AlphaFoldDB" id="A0A8T1W1T4"/>
<accession>A0A8T1W1T4</accession>
<dbReference type="EMBL" id="JAGDFM010000099">
    <property type="protein sequence ID" value="KAG7386508.1"/>
    <property type="molecule type" value="Genomic_DNA"/>
</dbReference>
<sequence length="147" mass="15622">MFPTDPAAAESSDVAMLAEFVNSADAPLGSAESTNILDSADLQSDTTMLAKTSASASTFSDSAESMNEPKNDANLDRGTAPNEVDRVLVDGPEIYDAALDDDPEEDFRLRYAVAMAAEAQTTDATSEEEAAPAEFDAIRFKTLHIHT</sequence>
<proteinExistence type="predicted"/>
<reference evidence="2" key="1">
    <citation type="submission" date="2021-02" db="EMBL/GenBank/DDBJ databases">
        <authorList>
            <person name="Palmer J.M."/>
        </authorList>
    </citation>
    <scope>NUCLEOTIDE SEQUENCE</scope>
    <source>
        <strain evidence="2">SCRP734</strain>
    </source>
</reference>
<evidence type="ECO:0000313" key="3">
    <source>
        <dbReference type="Proteomes" id="UP000694044"/>
    </source>
</evidence>
<feature type="compositionally biased region" description="Low complexity" evidence="1">
    <location>
        <begin position="51"/>
        <end position="65"/>
    </location>
</feature>
<comment type="caution">
    <text evidence="2">The sequence shown here is derived from an EMBL/GenBank/DDBJ whole genome shotgun (WGS) entry which is preliminary data.</text>
</comment>
<gene>
    <name evidence="2" type="ORF">PHYPSEUDO_015608</name>
</gene>
<protein>
    <submittedName>
        <fullName evidence="2">Uncharacterized protein</fullName>
    </submittedName>
</protein>
<evidence type="ECO:0000313" key="2">
    <source>
        <dbReference type="EMBL" id="KAG7386508.1"/>
    </source>
</evidence>
<name>A0A8T1W1T4_9STRA</name>
<organism evidence="2 3">
    <name type="scientific">Phytophthora pseudosyringae</name>
    <dbReference type="NCBI Taxonomy" id="221518"/>
    <lineage>
        <taxon>Eukaryota</taxon>
        <taxon>Sar</taxon>
        <taxon>Stramenopiles</taxon>
        <taxon>Oomycota</taxon>
        <taxon>Peronosporomycetes</taxon>
        <taxon>Peronosporales</taxon>
        <taxon>Peronosporaceae</taxon>
        <taxon>Phytophthora</taxon>
    </lineage>
</organism>
<keyword evidence="3" id="KW-1185">Reference proteome</keyword>
<dbReference type="Proteomes" id="UP000694044">
    <property type="component" value="Unassembled WGS sequence"/>
</dbReference>
<evidence type="ECO:0000256" key="1">
    <source>
        <dbReference type="SAM" id="MobiDB-lite"/>
    </source>
</evidence>
<feature type="region of interest" description="Disordered" evidence="1">
    <location>
        <begin position="51"/>
        <end position="82"/>
    </location>
</feature>